<evidence type="ECO:0000256" key="1">
    <source>
        <dbReference type="SAM" id="SignalP"/>
    </source>
</evidence>
<dbReference type="Proteomes" id="UP001180487">
    <property type="component" value="Unassembled WGS sequence"/>
</dbReference>
<keyword evidence="3" id="KW-1185">Reference proteome</keyword>
<proteinExistence type="predicted"/>
<protein>
    <submittedName>
        <fullName evidence="2">Uncharacterized protein</fullName>
    </submittedName>
</protein>
<dbReference type="RefSeq" id="WP_310372440.1">
    <property type="nucleotide sequence ID" value="NZ_JAVDXT010000001.1"/>
</dbReference>
<evidence type="ECO:0000313" key="3">
    <source>
        <dbReference type="Proteomes" id="UP001180487"/>
    </source>
</evidence>
<dbReference type="EMBL" id="JAVDXT010000001">
    <property type="protein sequence ID" value="MDR7377049.1"/>
    <property type="molecule type" value="Genomic_DNA"/>
</dbReference>
<sequence>MRVFHPTLPRPAVLFSAALLGLAAGLPAAAAELDDNSVFYCPPSIMAAVGQPTKGIMCDAQQCFNSQTPGLTSAQKTFLLTAQGQCRNLSAQEIMDFWPKDLVNDTQHATK</sequence>
<feature type="signal peptide" evidence="1">
    <location>
        <begin position="1"/>
        <end position="30"/>
    </location>
</feature>
<name>A0ABU2C6T6_9BURK</name>
<reference evidence="2 3" key="1">
    <citation type="submission" date="2023-07" db="EMBL/GenBank/DDBJ databases">
        <title>Sorghum-associated microbial communities from plants grown in Nebraska, USA.</title>
        <authorList>
            <person name="Schachtman D."/>
        </authorList>
    </citation>
    <scope>NUCLEOTIDE SEQUENCE [LARGE SCALE GENOMIC DNA]</scope>
    <source>
        <strain evidence="2 3">BE313</strain>
    </source>
</reference>
<keyword evidence="1" id="KW-0732">Signal</keyword>
<organism evidence="2 3">
    <name type="scientific">Rhodoferax ferrireducens</name>
    <dbReference type="NCBI Taxonomy" id="192843"/>
    <lineage>
        <taxon>Bacteria</taxon>
        <taxon>Pseudomonadati</taxon>
        <taxon>Pseudomonadota</taxon>
        <taxon>Betaproteobacteria</taxon>
        <taxon>Burkholderiales</taxon>
        <taxon>Comamonadaceae</taxon>
        <taxon>Rhodoferax</taxon>
    </lineage>
</organism>
<comment type="caution">
    <text evidence="2">The sequence shown here is derived from an EMBL/GenBank/DDBJ whole genome shotgun (WGS) entry which is preliminary data.</text>
</comment>
<evidence type="ECO:0000313" key="2">
    <source>
        <dbReference type="EMBL" id="MDR7377049.1"/>
    </source>
</evidence>
<feature type="chain" id="PRO_5046235635" evidence="1">
    <location>
        <begin position="31"/>
        <end position="111"/>
    </location>
</feature>
<accession>A0ABU2C6T6</accession>
<gene>
    <name evidence="2" type="ORF">J2X19_001707</name>
</gene>